<sequence length="156" mass="17215">MKVILINAVEVYARSPRPDAHHENMRVVKGSAATETSTLLPVGTKYTDFWVTSTCDRDGTKLSYASNTFNGLVTSSLRVDNLNSMASVGGTTSNFGLDISEGASIFLDEQSVKLAALSKRDMERDAVITVMCHWKQRLTTSRHYNKALINCRTHSN</sequence>
<dbReference type="AlphaFoldDB" id="A0A1X2G6T3"/>
<evidence type="ECO:0000313" key="1">
    <source>
        <dbReference type="EMBL" id="ORX46537.1"/>
    </source>
</evidence>
<dbReference type="Proteomes" id="UP000242146">
    <property type="component" value="Unassembled WGS sequence"/>
</dbReference>
<comment type="caution">
    <text evidence="1">The sequence shown here is derived from an EMBL/GenBank/DDBJ whole genome shotgun (WGS) entry which is preliminary data.</text>
</comment>
<accession>A0A1X2G6T3</accession>
<name>A0A1X2G6T3_9FUNG</name>
<organism evidence="1 2">
    <name type="scientific">Hesseltinella vesiculosa</name>
    <dbReference type="NCBI Taxonomy" id="101127"/>
    <lineage>
        <taxon>Eukaryota</taxon>
        <taxon>Fungi</taxon>
        <taxon>Fungi incertae sedis</taxon>
        <taxon>Mucoromycota</taxon>
        <taxon>Mucoromycotina</taxon>
        <taxon>Mucoromycetes</taxon>
        <taxon>Mucorales</taxon>
        <taxon>Cunninghamellaceae</taxon>
        <taxon>Hesseltinella</taxon>
    </lineage>
</organism>
<protein>
    <submittedName>
        <fullName evidence="1">Uncharacterized protein</fullName>
    </submittedName>
</protein>
<dbReference type="EMBL" id="MCGT01000037">
    <property type="protein sequence ID" value="ORX46537.1"/>
    <property type="molecule type" value="Genomic_DNA"/>
</dbReference>
<gene>
    <name evidence="1" type="ORF">DM01DRAFT_1149927</name>
</gene>
<reference evidence="1 2" key="1">
    <citation type="submission" date="2016-07" db="EMBL/GenBank/DDBJ databases">
        <title>Pervasive Adenine N6-methylation of Active Genes in Fungi.</title>
        <authorList>
            <consortium name="DOE Joint Genome Institute"/>
            <person name="Mondo S.J."/>
            <person name="Dannebaum R.O."/>
            <person name="Kuo R.C."/>
            <person name="Labutti K."/>
            <person name="Haridas S."/>
            <person name="Kuo A."/>
            <person name="Salamov A."/>
            <person name="Ahrendt S.R."/>
            <person name="Lipzen A."/>
            <person name="Sullivan W."/>
            <person name="Andreopoulos W.B."/>
            <person name="Clum A."/>
            <person name="Lindquist E."/>
            <person name="Daum C."/>
            <person name="Ramamoorthy G.K."/>
            <person name="Gryganskyi A."/>
            <person name="Culley D."/>
            <person name="Magnuson J.K."/>
            <person name="James T.Y."/>
            <person name="O'Malley M.A."/>
            <person name="Stajich J.E."/>
            <person name="Spatafora J.W."/>
            <person name="Visel A."/>
            <person name="Grigoriev I.V."/>
        </authorList>
    </citation>
    <scope>NUCLEOTIDE SEQUENCE [LARGE SCALE GENOMIC DNA]</scope>
    <source>
        <strain evidence="1 2">NRRL 3301</strain>
    </source>
</reference>
<keyword evidence="2" id="KW-1185">Reference proteome</keyword>
<proteinExistence type="predicted"/>
<evidence type="ECO:0000313" key="2">
    <source>
        <dbReference type="Proteomes" id="UP000242146"/>
    </source>
</evidence>